<dbReference type="GO" id="GO:0051056">
    <property type="term" value="P:regulation of small GTPase mediated signal transduction"/>
    <property type="evidence" value="ECO:0007669"/>
    <property type="project" value="TreeGrafter"/>
</dbReference>
<dbReference type="GO" id="GO:0007165">
    <property type="term" value="P:signal transduction"/>
    <property type="evidence" value="ECO:0007669"/>
    <property type="project" value="InterPro"/>
</dbReference>
<name>A0A6J8DAR8_MYTCO</name>
<dbReference type="SMART" id="SM00324">
    <property type="entry name" value="RhoGAP"/>
    <property type="match status" value="1"/>
</dbReference>
<evidence type="ECO:0000259" key="3">
    <source>
        <dbReference type="PROSITE" id="PS50238"/>
    </source>
</evidence>
<dbReference type="SUPFAM" id="SSF48350">
    <property type="entry name" value="GTPase activation domain, GAP"/>
    <property type="match status" value="1"/>
</dbReference>
<evidence type="ECO:0000256" key="2">
    <source>
        <dbReference type="SAM" id="MobiDB-lite"/>
    </source>
</evidence>
<gene>
    <name evidence="4" type="ORF">MCOR_38002</name>
</gene>
<dbReference type="GO" id="GO:0005737">
    <property type="term" value="C:cytoplasm"/>
    <property type="evidence" value="ECO:0007669"/>
    <property type="project" value="TreeGrafter"/>
</dbReference>
<dbReference type="InterPro" id="IPR000198">
    <property type="entry name" value="RhoGAP_dom"/>
</dbReference>
<dbReference type="PROSITE" id="PS50238">
    <property type="entry name" value="RHOGAP"/>
    <property type="match status" value="1"/>
</dbReference>
<proteinExistence type="predicted"/>
<dbReference type="EMBL" id="CACVKT020006919">
    <property type="protein sequence ID" value="CAC5404190.1"/>
    <property type="molecule type" value="Genomic_DNA"/>
</dbReference>
<evidence type="ECO:0000313" key="5">
    <source>
        <dbReference type="Proteomes" id="UP000507470"/>
    </source>
</evidence>
<dbReference type="Proteomes" id="UP000507470">
    <property type="component" value="Unassembled WGS sequence"/>
</dbReference>
<feature type="compositionally biased region" description="Polar residues" evidence="2">
    <location>
        <begin position="351"/>
        <end position="361"/>
    </location>
</feature>
<dbReference type="Pfam" id="PF00620">
    <property type="entry name" value="RhoGAP"/>
    <property type="match status" value="1"/>
</dbReference>
<evidence type="ECO:0000313" key="4">
    <source>
        <dbReference type="EMBL" id="CAC5404190.1"/>
    </source>
</evidence>
<feature type="region of interest" description="Disordered" evidence="2">
    <location>
        <begin position="345"/>
        <end position="368"/>
    </location>
</feature>
<dbReference type="AlphaFoldDB" id="A0A6J8DAR8"/>
<dbReference type="PANTHER" id="PTHR14963:SF7">
    <property type="entry name" value="RHO GTPASE-ACTIVATING PROTEIN 19"/>
    <property type="match status" value="1"/>
</dbReference>
<sequence length="466" mass="53620">MSSSSLRRNRCQQQAERNVFRLKNSMPNKFEEMILSSLGKTVTMTTQEIDSQMNRKTPEKVTLKRKSSGLSFYRKSIKKKEFTQLTPDAISALTVLMEFIGKSYNIKDEGLFRKTGNISRQKTVRKQLLESSMIDLELISSHDGANVLKNFIRDLREPLLTNRFHTVYTRLASLLTTEDKSKPTTLKALQMLMLLMSSDNYCLLRPLITLLHRTSKTPENLMTAESLAIVFTPHFLCNKSLSGTELQTTTKTFCHLVAFMIESGNNLFKIPQEFAEEVSIFWKEMEIPNHLYLQSVTKKNRPLKTLDDSVLIESPKITPKKKPGRRSLVHVIDLGISPDKRRKSGWFSPRYRQSSGSSDTSLPERRPVPDIVVSKVDEKCCIAKNQPEQRQWNFPPSTTKNKPVAMVKPISRSPISQFFRNVPQQLQKVMQTPRSRTPMLYRSPQLDMPQLDMPQLDIEDDREIMC</sequence>
<dbReference type="InterPro" id="IPR008936">
    <property type="entry name" value="Rho_GTPase_activation_prot"/>
</dbReference>
<keyword evidence="1" id="KW-0343">GTPase activation</keyword>
<dbReference type="Gene3D" id="1.10.555.10">
    <property type="entry name" value="Rho GTPase activation protein"/>
    <property type="match status" value="1"/>
</dbReference>
<keyword evidence="5" id="KW-1185">Reference proteome</keyword>
<reference evidence="4 5" key="1">
    <citation type="submission" date="2020-06" db="EMBL/GenBank/DDBJ databases">
        <authorList>
            <person name="Li R."/>
            <person name="Bekaert M."/>
        </authorList>
    </citation>
    <scope>NUCLEOTIDE SEQUENCE [LARGE SCALE GENOMIC DNA]</scope>
    <source>
        <strain evidence="5">wild</strain>
    </source>
</reference>
<dbReference type="GO" id="GO:0005096">
    <property type="term" value="F:GTPase activator activity"/>
    <property type="evidence" value="ECO:0007669"/>
    <property type="project" value="UniProtKB-KW"/>
</dbReference>
<feature type="domain" description="Rho-GAP" evidence="3">
    <location>
        <begin position="80"/>
        <end position="268"/>
    </location>
</feature>
<accession>A0A6J8DAR8</accession>
<protein>
    <submittedName>
        <fullName evidence="4">ARHGAP19</fullName>
    </submittedName>
</protein>
<organism evidence="4 5">
    <name type="scientific">Mytilus coruscus</name>
    <name type="common">Sea mussel</name>
    <dbReference type="NCBI Taxonomy" id="42192"/>
    <lineage>
        <taxon>Eukaryota</taxon>
        <taxon>Metazoa</taxon>
        <taxon>Spiralia</taxon>
        <taxon>Lophotrochozoa</taxon>
        <taxon>Mollusca</taxon>
        <taxon>Bivalvia</taxon>
        <taxon>Autobranchia</taxon>
        <taxon>Pteriomorphia</taxon>
        <taxon>Mytilida</taxon>
        <taxon>Mytiloidea</taxon>
        <taxon>Mytilidae</taxon>
        <taxon>Mytilinae</taxon>
        <taxon>Mytilus</taxon>
    </lineage>
</organism>
<dbReference type="PANTHER" id="PTHR14963">
    <property type="entry name" value="RHO GTPASE ACTIVATING PROTEIN 18,19-RELATED"/>
    <property type="match status" value="1"/>
</dbReference>
<dbReference type="OrthoDB" id="6052058at2759"/>
<evidence type="ECO:0000256" key="1">
    <source>
        <dbReference type="ARBA" id="ARBA00022468"/>
    </source>
</evidence>